<evidence type="ECO:0000256" key="1">
    <source>
        <dbReference type="ARBA" id="ARBA00006420"/>
    </source>
</evidence>
<accession>A0A3P7S0C4</accession>
<dbReference type="GO" id="GO:0005506">
    <property type="term" value="F:iron ion binding"/>
    <property type="evidence" value="ECO:0007669"/>
    <property type="project" value="InterPro"/>
</dbReference>
<name>A0A3P7S0C4_9FIRM</name>
<keyword evidence="5" id="KW-1185">Reference proteome</keyword>
<dbReference type="EMBL" id="LR130778">
    <property type="protein sequence ID" value="VDN48182.1"/>
    <property type="molecule type" value="Genomic_DNA"/>
</dbReference>
<dbReference type="OrthoDB" id="9804157at2"/>
<feature type="domain" description="NIF system FeS cluster assembly NifU N-terminal" evidence="3">
    <location>
        <begin position="7"/>
        <end position="94"/>
    </location>
</feature>
<dbReference type="InterPro" id="IPR002871">
    <property type="entry name" value="NIF_FeS_clus_asmbl_NifU_N"/>
</dbReference>
<dbReference type="RefSeq" id="WP_125137357.1">
    <property type="nucleotide sequence ID" value="NZ_LR130778.1"/>
</dbReference>
<gene>
    <name evidence="4" type="ORF">PATL70BA_2290</name>
</gene>
<protein>
    <submittedName>
        <fullName evidence="4">SUF system NifU family Fe-S cluster assembly protein</fullName>
    </submittedName>
</protein>
<evidence type="ECO:0000313" key="5">
    <source>
        <dbReference type="Proteomes" id="UP000279029"/>
    </source>
</evidence>
<dbReference type="Pfam" id="PF01592">
    <property type="entry name" value="NifU_N"/>
    <property type="match status" value="1"/>
</dbReference>
<dbReference type="GO" id="GO:0051536">
    <property type="term" value="F:iron-sulfur cluster binding"/>
    <property type="evidence" value="ECO:0007669"/>
    <property type="project" value="InterPro"/>
</dbReference>
<dbReference type="PANTHER" id="PTHR10093">
    <property type="entry name" value="IRON-SULFUR CLUSTER ASSEMBLY ENZYME NIFU HOMOLOG"/>
    <property type="match status" value="1"/>
</dbReference>
<reference evidence="4 5" key="1">
    <citation type="submission" date="2018-09" db="EMBL/GenBank/DDBJ databases">
        <authorList>
            <person name="Postec A."/>
        </authorList>
    </citation>
    <scope>NUCLEOTIDE SEQUENCE [LARGE SCALE GENOMIC DNA]</scope>
    <source>
        <strain evidence="4">70B-A</strain>
    </source>
</reference>
<dbReference type="FunFam" id="3.90.1010.10:FF:000002">
    <property type="entry name" value="Iron-sulfur cluster assembly scaffold protein NifU"/>
    <property type="match status" value="1"/>
</dbReference>
<dbReference type="SUPFAM" id="SSF82649">
    <property type="entry name" value="SufE/NifU"/>
    <property type="match status" value="1"/>
</dbReference>
<evidence type="ECO:0000256" key="2">
    <source>
        <dbReference type="SAM" id="MobiDB-lite"/>
    </source>
</evidence>
<evidence type="ECO:0000313" key="4">
    <source>
        <dbReference type="EMBL" id="VDN48182.1"/>
    </source>
</evidence>
<dbReference type="KEGG" id="cbar:PATL70BA_2290"/>
<organism evidence="4 5">
    <name type="scientific">Petrocella atlantisensis</name>
    <dbReference type="NCBI Taxonomy" id="2173034"/>
    <lineage>
        <taxon>Bacteria</taxon>
        <taxon>Bacillati</taxon>
        <taxon>Bacillota</taxon>
        <taxon>Clostridia</taxon>
        <taxon>Lachnospirales</taxon>
        <taxon>Vallitaleaceae</taxon>
        <taxon>Petrocella</taxon>
    </lineage>
</organism>
<sequence length="143" mass="15911">MNLSDIYTELIMEHNQSKHNKGRLEDADQSARGHNPNCGDDLTVHIKVEEDRLIDIRYEGFGCAISEASASIMIDLIKGLTLDAARTKILTFMGMIKDEVDEEEALEVLEDASILANIKNMPARVKCAVLAWHALEEAMKKVG</sequence>
<dbReference type="Proteomes" id="UP000279029">
    <property type="component" value="Chromosome"/>
</dbReference>
<dbReference type="GO" id="GO:0016226">
    <property type="term" value="P:iron-sulfur cluster assembly"/>
    <property type="evidence" value="ECO:0007669"/>
    <property type="project" value="InterPro"/>
</dbReference>
<dbReference type="NCBIfam" id="TIGR01994">
    <property type="entry name" value="SUF_scaf_2"/>
    <property type="match status" value="1"/>
</dbReference>
<evidence type="ECO:0000259" key="3">
    <source>
        <dbReference type="Pfam" id="PF01592"/>
    </source>
</evidence>
<dbReference type="AlphaFoldDB" id="A0A3P7S0C4"/>
<dbReference type="CDD" id="cd06664">
    <property type="entry name" value="IscU_like"/>
    <property type="match status" value="1"/>
</dbReference>
<dbReference type="Gene3D" id="3.90.1010.10">
    <property type="match status" value="1"/>
</dbReference>
<feature type="region of interest" description="Disordered" evidence="2">
    <location>
        <begin position="17"/>
        <end position="36"/>
    </location>
</feature>
<feature type="compositionally biased region" description="Basic and acidic residues" evidence="2">
    <location>
        <begin position="17"/>
        <end position="31"/>
    </location>
</feature>
<proteinExistence type="inferred from homology"/>
<comment type="similarity">
    <text evidence="1">Belongs to the NifU family.</text>
</comment>